<keyword evidence="3" id="KW-1185">Reference proteome</keyword>
<dbReference type="RefSeq" id="WP_058492845.1">
    <property type="nucleotide sequence ID" value="NZ_CBCRUR010000007.1"/>
</dbReference>
<accession>A0A0W1AG54</accession>
<comment type="caution">
    <text evidence="2">The sequence shown here is derived from an EMBL/GenBank/DDBJ whole genome shotgun (WGS) entry which is preliminary data.</text>
</comment>
<organism evidence="2 3">
    <name type="scientific">Legionella worsleiensis</name>
    <dbReference type="NCBI Taxonomy" id="45076"/>
    <lineage>
        <taxon>Bacteria</taxon>
        <taxon>Pseudomonadati</taxon>
        <taxon>Pseudomonadota</taxon>
        <taxon>Gammaproteobacteria</taxon>
        <taxon>Legionellales</taxon>
        <taxon>Legionellaceae</taxon>
        <taxon>Legionella</taxon>
    </lineage>
</organism>
<feature type="compositionally biased region" description="Basic and acidic residues" evidence="1">
    <location>
        <begin position="221"/>
        <end position="235"/>
    </location>
</feature>
<protein>
    <submittedName>
        <fullName evidence="2">Uncharacterized protein</fullName>
    </submittedName>
</protein>
<gene>
    <name evidence="2" type="ORF">Lwor_1020</name>
</gene>
<dbReference type="Proteomes" id="UP000054662">
    <property type="component" value="Unassembled WGS sequence"/>
</dbReference>
<dbReference type="OrthoDB" id="9772594at2"/>
<evidence type="ECO:0000256" key="1">
    <source>
        <dbReference type="SAM" id="MobiDB-lite"/>
    </source>
</evidence>
<feature type="region of interest" description="Disordered" evidence="1">
    <location>
        <begin position="220"/>
        <end position="249"/>
    </location>
</feature>
<dbReference type="AlphaFoldDB" id="A0A0W1AG54"/>
<proteinExistence type="predicted"/>
<name>A0A0W1AG54_9GAMM</name>
<sequence>MYFKHNNKTNFCPPWPISKVRPNTFVHVNNEKNLLFAEYTADATAGINVGGCSIVLDFSEESQNPELLAAFVDYSGIQYVDNYKNFHACISANFFFSTKDLADKFVKSLPHEIHVYSNSTDYKQRHFWKNGIDVYLLAKTREEYIEILNKMFAFPEAKAHASQLFENHQLGLDRNVYSNDITSLNDSVAEFSENSTVVNSMAATSDSAPTTELISVFSGSKPDELVHPSPDEHLLPEASGDSDNSSEPISELIPEYHSLPEAPGDNDNSSEPISELIPEYNSKQSAVDVHGLRTVLGEGLLKNGIFSSEYSGKSNVNHAPHTQTETTVLVCDAFCQIL</sequence>
<dbReference type="PATRIC" id="fig|45076.6.peg.1111"/>
<evidence type="ECO:0000313" key="2">
    <source>
        <dbReference type="EMBL" id="KTD80349.1"/>
    </source>
</evidence>
<dbReference type="EMBL" id="LNZC01000010">
    <property type="protein sequence ID" value="KTD80349.1"/>
    <property type="molecule type" value="Genomic_DNA"/>
</dbReference>
<reference evidence="2 3" key="1">
    <citation type="submission" date="2015-11" db="EMBL/GenBank/DDBJ databases">
        <title>Genomic analysis of 38 Legionella species identifies large and diverse effector repertoires.</title>
        <authorList>
            <person name="Burstein D."/>
            <person name="Amaro F."/>
            <person name="Zusman T."/>
            <person name="Lifshitz Z."/>
            <person name="Cohen O."/>
            <person name="Gilbert J.A."/>
            <person name="Pupko T."/>
            <person name="Shuman H.A."/>
            <person name="Segal G."/>
        </authorList>
    </citation>
    <scope>NUCLEOTIDE SEQUENCE [LARGE SCALE GENOMIC DNA]</scope>
    <source>
        <strain evidence="2 3">ATCC 49508</strain>
    </source>
</reference>
<evidence type="ECO:0000313" key="3">
    <source>
        <dbReference type="Proteomes" id="UP000054662"/>
    </source>
</evidence>